<dbReference type="PANTHER" id="PTHR47089:SF1">
    <property type="entry name" value="GUANOSINE ABC TRANSPORTER PERMEASE PROTEIN NUPP"/>
    <property type="match status" value="1"/>
</dbReference>
<feature type="transmembrane region" description="Helical" evidence="6">
    <location>
        <begin position="93"/>
        <end position="109"/>
    </location>
</feature>
<feature type="transmembrane region" description="Helical" evidence="6">
    <location>
        <begin position="20"/>
        <end position="44"/>
    </location>
</feature>
<evidence type="ECO:0000256" key="1">
    <source>
        <dbReference type="ARBA" id="ARBA00004651"/>
    </source>
</evidence>
<dbReference type="EMBL" id="CP002281">
    <property type="protein sequence ID" value="ADO81924.1"/>
    <property type="molecule type" value="Genomic_DNA"/>
</dbReference>
<feature type="transmembrane region" description="Helical" evidence="6">
    <location>
        <begin position="285"/>
        <end position="317"/>
    </location>
</feature>
<comment type="subcellular location">
    <subcellularLocation>
        <location evidence="1">Cell membrane</location>
        <topology evidence="1">Multi-pass membrane protein</topology>
    </subcellularLocation>
</comment>
<dbReference type="RefSeq" id="WP_013386595.1">
    <property type="nucleotide sequence ID" value="NC_014632.1"/>
</dbReference>
<feature type="transmembrane region" description="Helical" evidence="6">
    <location>
        <begin position="249"/>
        <end position="273"/>
    </location>
</feature>
<reference evidence="7 8" key="1">
    <citation type="journal article" date="2010" name="Stand. Genomic Sci.">
        <title>Complete genome sequence of Ilyobacter polytropus type strain (CuHbu1).</title>
        <authorList>
            <person name="Sikorski J."/>
            <person name="Chertkov O."/>
            <person name="Lapidus A."/>
            <person name="Nolan M."/>
            <person name="Lucas S."/>
            <person name="Del Rio T.G."/>
            <person name="Tice H."/>
            <person name="Cheng J.F."/>
            <person name="Tapia R."/>
            <person name="Han C."/>
            <person name="Goodwin L."/>
            <person name="Pitluck S."/>
            <person name="Liolios K."/>
            <person name="Ivanova N."/>
            <person name="Mavromatis K."/>
            <person name="Mikhailova N."/>
            <person name="Pati A."/>
            <person name="Chen A."/>
            <person name="Palaniappan K."/>
            <person name="Land M."/>
            <person name="Hauser L."/>
            <person name="Chang Y.J."/>
            <person name="Jeffries C.D."/>
            <person name="Brambilla E."/>
            <person name="Yasawong M."/>
            <person name="Rohde M."/>
            <person name="Pukall R."/>
            <person name="Spring S."/>
            <person name="Goker M."/>
            <person name="Woyke T."/>
            <person name="Bristow J."/>
            <person name="Eisen J.A."/>
            <person name="Markowitz V."/>
            <person name="Hugenholtz P."/>
            <person name="Kyrpides N.C."/>
            <person name="Klenk H.P."/>
        </authorList>
    </citation>
    <scope>NUCLEOTIDE SEQUENCE [LARGE SCALE GENOMIC DNA]</scope>
    <source>
        <strain evidence="8">ATCC 51220 / DSM 2926 / LMG 16218 / CuHBu1</strain>
    </source>
</reference>
<dbReference type="InterPro" id="IPR001851">
    <property type="entry name" value="ABC_transp_permease"/>
</dbReference>
<dbReference type="PANTHER" id="PTHR47089">
    <property type="entry name" value="ABC TRANSPORTER, PERMEASE PROTEIN"/>
    <property type="match status" value="1"/>
</dbReference>
<dbReference type="KEGG" id="ipo:Ilyop_0135"/>
<keyword evidence="3 6" id="KW-0812">Transmembrane</keyword>
<name>E3H728_ILYPC</name>
<dbReference type="OrthoDB" id="45037at2"/>
<dbReference type="AlphaFoldDB" id="E3H728"/>
<dbReference type="CDD" id="cd06580">
    <property type="entry name" value="TM_PBP1_transp_TpRbsC_like"/>
    <property type="match status" value="1"/>
</dbReference>
<accession>E3H728</accession>
<feature type="transmembrane region" description="Helical" evidence="6">
    <location>
        <begin position="116"/>
        <end position="136"/>
    </location>
</feature>
<evidence type="ECO:0000256" key="3">
    <source>
        <dbReference type="ARBA" id="ARBA00022692"/>
    </source>
</evidence>
<keyword evidence="8" id="KW-1185">Reference proteome</keyword>
<dbReference type="eggNOG" id="COG4603">
    <property type="taxonomic scope" value="Bacteria"/>
</dbReference>
<feature type="transmembrane region" description="Helical" evidence="6">
    <location>
        <begin position="329"/>
        <end position="349"/>
    </location>
</feature>
<evidence type="ECO:0000313" key="7">
    <source>
        <dbReference type="EMBL" id="ADO81924.1"/>
    </source>
</evidence>
<keyword evidence="4 6" id="KW-1133">Transmembrane helix</keyword>
<dbReference type="GO" id="GO:0005886">
    <property type="term" value="C:plasma membrane"/>
    <property type="evidence" value="ECO:0007669"/>
    <property type="project" value="UniProtKB-SubCell"/>
</dbReference>
<evidence type="ECO:0000256" key="4">
    <source>
        <dbReference type="ARBA" id="ARBA00022989"/>
    </source>
</evidence>
<feature type="transmembrane region" description="Helical" evidence="6">
    <location>
        <begin position="65"/>
        <end position="87"/>
    </location>
</feature>
<feature type="transmembrane region" description="Helical" evidence="6">
    <location>
        <begin position="203"/>
        <end position="221"/>
    </location>
</feature>
<dbReference type="Pfam" id="PF02653">
    <property type="entry name" value="BPD_transp_2"/>
    <property type="match status" value="1"/>
</dbReference>
<dbReference type="GO" id="GO:0022857">
    <property type="term" value="F:transmembrane transporter activity"/>
    <property type="evidence" value="ECO:0007669"/>
    <property type="project" value="InterPro"/>
</dbReference>
<dbReference type="HOGENOM" id="CLU_040769_0_1_0"/>
<evidence type="ECO:0000256" key="6">
    <source>
        <dbReference type="SAM" id="Phobius"/>
    </source>
</evidence>
<evidence type="ECO:0000256" key="2">
    <source>
        <dbReference type="ARBA" id="ARBA00022475"/>
    </source>
</evidence>
<evidence type="ECO:0000313" key="8">
    <source>
        <dbReference type="Proteomes" id="UP000006875"/>
    </source>
</evidence>
<protein>
    <submittedName>
        <fullName evidence="7">Inner-membrane translocator</fullName>
    </submittedName>
</protein>
<feature type="transmembrane region" description="Helical" evidence="6">
    <location>
        <begin position="148"/>
        <end position="166"/>
    </location>
</feature>
<evidence type="ECO:0000256" key="5">
    <source>
        <dbReference type="ARBA" id="ARBA00023136"/>
    </source>
</evidence>
<gene>
    <name evidence="7" type="ordered locus">Ilyop_0135</name>
</gene>
<sequence>MENKNIKNKHYIDTCYKLGIVVTAIFIALFLGGILFLMAGANPFEAYAVMFTKPLGNKFGITEMLVRAAPLMFVGVGISVAFRSGILNIGGEGQIMMGAAAGIAFTLIFKDLPRSVLIPSAFIASFIGGALWAGIAGYMKAYLQVNEILSTVMLNYIAAQIYVFLIRGPLIDPKEIASGTGIAQTELLTKTAWLGKLIKGTRLHTGIIIAIVLSVLIYIMLWKTTLGYKLRAVGAEAKAANYAGMNVKLYLVMAIMISGGFCGMAGAVEALGVHHRGLEGLSAGYGFSGIVVALFGGLHPLGIIPASALFGLLILGADMMQRAVEVPSAIVLAIQGLIILAIVSTRIFLTDKKIKEKILKKIFFQKKDKIENNTKTDTLETEEV</sequence>
<proteinExistence type="predicted"/>
<organism evidence="7 8">
    <name type="scientific">Ilyobacter polytropus (strain ATCC 51220 / DSM 2926 / LMG 16218 / CuHBu1)</name>
    <dbReference type="NCBI Taxonomy" id="572544"/>
    <lineage>
        <taxon>Bacteria</taxon>
        <taxon>Fusobacteriati</taxon>
        <taxon>Fusobacteriota</taxon>
        <taxon>Fusobacteriia</taxon>
        <taxon>Fusobacteriales</taxon>
        <taxon>Fusobacteriaceae</taxon>
        <taxon>Ilyobacter</taxon>
    </lineage>
</organism>
<keyword evidence="5 6" id="KW-0472">Membrane</keyword>
<keyword evidence="2" id="KW-1003">Cell membrane</keyword>
<dbReference type="Proteomes" id="UP000006875">
    <property type="component" value="Chromosome"/>
</dbReference>
<dbReference type="STRING" id="572544.Ilyop_0135"/>